<dbReference type="InterPro" id="IPR050321">
    <property type="entry name" value="Glycosyltr_2/OpgH_subfam"/>
</dbReference>
<feature type="transmembrane region" description="Helical" evidence="12">
    <location>
        <begin position="62"/>
        <end position="87"/>
    </location>
</feature>
<comment type="caution">
    <text evidence="14">The sequence shown here is derived from an EMBL/GenBank/DDBJ whole genome shotgun (WGS) entry which is preliminary data.</text>
</comment>
<evidence type="ECO:0000256" key="1">
    <source>
        <dbReference type="ARBA" id="ARBA00004429"/>
    </source>
</evidence>
<organism evidence="14 15">
    <name type="scientific">Thalassobaculum fulvum</name>
    <dbReference type="NCBI Taxonomy" id="1633335"/>
    <lineage>
        <taxon>Bacteria</taxon>
        <taxon>Pseudomonadati</taxon>
        <taxon>Pseudomonadota</taxon>
        <taxon>Alphaproteobacteria</taxon>
        <taxon>Rhodospirillales</taxon>
        <taxon>Thalassobaculaceae</taxon>
        <taxon>Thalassobaculum</taxon>
    </lineage>
</organism>
<keyword evidence="11 12" id="KW-0472">Membrane</keyword>
<dbReference type="AlphaFoldDB" id="A0A918XRC2"/>
<keyword evidence="6" id="KW-0997">Cell inner membrane</keyword>
<dbReference type="RefSeq" id="WP_189988550.1">
    <property type="nucleotide sequence ID" value="NZ_BMZS01000003.1"/>
</dbReference>
<protein>
    <recommendedName>
        <fullName evidence="4">Glucans biosynthesis glucosyltransferase H</fullName>
    </recommendedName>
</protein>
<comment type="similarity">
    <text evidence="3">Belongs to the glycosyltransferase 2 family. OpgH subfamily.</text>
</comment>
<comment type="pathway">
    <text evidence="2">Glycan metabolism; osmoregulated periplasmic glucan (OPG) biosynthesis.</text>
</comment>
<evidence type="ECO:0000259" key="13">
    <source>
        <dbReference type="Pfam" id="PF13632"/>
    </source>
</evidence>
<evidence type="ECO:0000256" key="11">
    <source>
        <dbReference type="ARBA" id="ARBA00023136"/>
    </source>
</evidence>
<dbReference type="NCBIfam" id="NF003962">
    <property type="entry name" value="PRK05454.2-5"/>
    <property type="match status" value="1"/>
</dbReference>
<evidence type="ECO:0000313" key="14">
    <source>
        <dbReference type="EMBL" id="GHD47283.1"/>
    </source>
</evidence>
<evidence type="ECO:0000256" key="2">
    <source>
        <dbReference type="ARBA" id="ARBA00005001"/>
    </source>
</evidence>
<evidence type="ECO:0000256" key="8">
    <source>
        <dbReference type="ARBA" id="ARBA00022679"/>
    </source>
</evidence>
<feature type="transmembrane region" description="Helical" evidence="12">
    <location>
        <begin position="382"/>
        <end position="404"/>
    </location>
</feature>
<evidence type="ECO:0000313" key="15">
    <source>
        <dbReference type="Proteomes" id="UP000630353"/>
    </source>
</evidence>
<dbReference type="Pfam" id="PF13632">
    <property type="entry name" value="Glyco_trans_2_3"/>
    <property type="match status" value="1"/>
</dbReference>
<dbReference type="InterPro" id="IPR001173">
    <property type="entry name" value="Glyco_trans_2-like"/>
</dbReference>
<evidence type="ECO:0000256" key="6">
    <source>
        <dbReference type="ARBA" id="ARBA00022519"/>
    </source>
</evidence>
<gene>
    <name evidence="14" type="primary">opgH</name>
    <name evidence="14" type="ORF">GCM10017083_17480</name>
</gene>
<keyword evidence="5" id="KW-1003">Cell membrane</keyword>
<keyword evidence="15" id="KW-1185">Reference proteome</keyword>
<reference evidence="14" key="2">
    <citation type="submission" date="2020-09" db="EMBL/GenBank/DDBJ databases">
        <authorList>
            <person name="Sun Q."/>
            <person name="Kim S."/>
        </authorList>
    </citation>
    <scope>NUCLEOTIDE SEQUENCE</scope>
    <source>
        <strain evidence="14">KCTC 42651</strain>
    </source>
</reference>
<dbReference type="Gene3D" id="3.90.550.10">
    <property type="entry name" value="Spore Coat Polysaccharide Biosynthesis Protein SpsA, Chain A"/>
    <property type="match status" value="1"/>
</dbReference>
<dbReference type="InterPro" id="IPR029044">
    <property type="entry name" value="Nucleotide-diphossugar_trans"/>
</dbReference>
<reference evidence="14" key="1">
    <citation type="journal article" date="2014" name="Int. J. Syst. Evol. Microbiol.">
        <title>Complete genome sequence of Corynebacterium casei LMG S-19264T (=DSM 44701T), isolated from a smear-ripened cheese.</title>
        <authorList>
            <consortium name="US DOE Joint Genome Institute (JGI-PGF)"/>
            <person name="Walter F."/>
            <person name="Albersmeier A."/>
            <person name="Kalinowski J."/>
            <person name="Ruckert C."/>
        </authorList>
    </citation>
    <scope>NUCLEOTIDE SEQUENCE</scope>
    <source>
        <strain evidence="14">KCTC 42651</strain>
    </source>
</reference>
<dbReference type="GO" id="GO:0016758">
    <property type="term" value="F:hexosyltransferase activity"/>
    <property type="evidence" value="ECO:0007669"/>
    <property type="project" value="TreeGrafter"/>
</dbReference>
<comment type="subcellular location">
    <subcellularLocation>
        <location evidence="1">Cell inner membrane</location>
        <topology evidence="1">Multi-pass membrane protein</topology>
    </subcellularLocation>
</comment>
<dbReference type="EMBL" id="BMZS01000003">
    <property type="protein sequence ID" value="GHD47283.1"/>
    <property type="molecule type" value="Genomic_DNA"/>
</dbReference>
<evidence type="ECO:0000256" key="10">
    <source>
        <dbReference type="ARBA" id="ARBA00022989"/>
    </source>
</evidence>
<feature type="transmembrane region" description="Helical" evidence="12">
    <location>
        <begin position="416"/>
        <end position="440"/>
    </location>
</feature>
<evidence type="ECO:0000256" key="7">
    <source>
        <dbReference type="ARBA" id="ARBA00022676"/>
    </source>
</evidence>
<accession>A0A918XRC2</accession>
<evidence type="ECO:0000256" key="4">
    <source>
        <dbReference type="ARBA" id="ARBA00020585"/>
    </source>
</evidence>
<proteinExistence type="inferred from homology"/>
<keyword evidence="7" id="KW-0328">Glycosyltransferase</keyword>
<feature type="domain" description="Glycosyltransferase 2-like" evidence="13">
    <location>
        <begin position="207"/>
        <end position="427"/>
    </location>
</feature>
<evidence type="ECO:0000256" key="3">
    <source>
        <dbReference type="ARBA" id="ARBA00009337"/>
    </source>
</evidence>
<dbReference type="GO" id="GO:0005886">
    <property type="term" value="C:plasma membrane"/>
    <property type="evidence" value="ECO:0007669"/>
    <property type="project" value="UniProtKB-SubCell"/>
</dbReference>
<feature type="transmembrane region" description="Helical" evidence="12">
    <location>
        <begin position="452"/>
        <end position="475"/>
    </location>
</feature>
<name>A0A918XRC2_9PROT</name>
<dbReference type="PANTHER" id="PTHR43867:SF5">
    <property type="entry name" value="GLUCANS BIOSYNTHESIS GLUCOSYLTRANSFERASE H"/>
    <property type="match status" value="1"/>
</dbReference>
<evidence type="ECO:0000256" key="9">
    <source>
        <dbReference type="ARBA" id="ARBA00022692"/>
    </source>
</evidence>
<feature type="transmembrane region" description="Helical" evidence="12">
    <location>
        <begin position="23"/>
        <end position="42"/>
    </location>
</feature>
<dbReference type="SUPFAM" id="SSF53448">
    <property type="entry name" value="Nucleotide-diphospho-sugar transferases"/>
    <property type="match status" value="1"/>
</dbReference>
<dbReference type="Proteomes" id="UP000630353">
    <property type="component" value="Unassembled WGS sequence"/>
</dbReference>
<sequence length="597" mass="64036">MPRSENPPPDLSGTVRPVGVRRLFVAALFAGLVLATAVVAVLGFREFLAAGRPHLLDAPLQLLFAVLVAWLAANFWIAAFGAAAMAWRRMAGDHGCRPVPTRPIGRRLVVLMPICGEDVDRVFAGLRAMYRSLEAEPRLSGFHLFVLSDSRDVAVARREELACSALTAEVAGVGRVFYRRRRDNRGRKAGNIQDFCERWGGHYDYMLVLDADSLMDGRTVLRLADRMDADPLLGLLQTWPRPVRARSLFGRLQQFAASVHGRVSAEGLGVLMGDSCSYWGHNALIRVSAFAGSCGLPVLPGRPPIGGEILSHDFVEAALLVADGWKVRIIADRAGSFEEPPPSLIASARRDRRWCQGNLQHLQLVAAPGLAGISRFHFLMGVMAYLASPLWLLFLTLGVVRLAIGEWPAGPDGGGLWIAVGLPLLLLLLPRAFGLVGVLAVPHLRRGHGGAVGLMAGSALELLLTTLTAPVMMLLHSRFVAEVMLGRNSGWGPQRRAGDGEPFADVLRAHGVHTVVGILLAGIVGWNSPAALAWLAPVVVGLVLAAPLSWLGGLEAAGAALRRRGLLRVPEEGDPPAVVRAVGLPRCDAERSRGGRS</sequence>
<dbReference type="PANTHER" id="PTHR43867">
    <property type="entry name" value="CELLULOSE SYNTHASE CATALYTIC SUBUNIT A [UDP-FORMING]"/>
    <property type="match status" value="1"/>
</dbReference>
<keyword evidence="9 12" id="KW-0812">Transmembrane</keyword>
<keyword evidence="8" id="KW-0808">Transferase</keyword>
<keyword evidence="10 12" id="KW-1133">Transmembrane helix</keyword>
<feature type="transmembrane region" description="Helical" evidence="12">
    <location>
        <begin position="531"/>
        <end position="554"/>
    </location>
</feature>
<dbReference type="NCBIfam" id="NF003958">
    <property type="entry name" value="PRK05454.2-1"/>
    <property type="match status" value="1"/>
</dbReference>
<evidence type="ECO:0000256" key="5">
    <source>
        <dbReference type="ARBA" id="ARBA00022475"/>
    </source>
</evidence>
<evidence type="ECO:0000256" key="12">
    <source>
        <dbReference type="SAM" id="Phobius"/>
    </source>
</evidence>